<dbReference type="OrthoDB" id="5124790at2"/>
<accession>A0A1X7NF83</accession>
<evidence type="ECO:0000313" key="2">
    <source>
        <dbReference type="EMBL" id="SMH35994.1"/>
    </source>
</evidence>
<feature type="region of interest" description="Disordered" evidence="1">
    <location>
        <begin position="36"/>
        <end position="58"/>
    </location>
</feature>
<dbReference type="RefSeq" id="WP_129587915.1">
    <property type="nucleotide sequence ID" value="NZ_FXBM01000001.1"/>
</dbReference>
<keyword evidence="3" id="KW-1185">Reference proteome</keyword>
<proteinExistence type="predicted"/>
<sequence>MDRMELASTLHALARRTLSDAVTRAVNRGDLRVSPLPVRSVAPTPSRRGGGRRRTEDDTVQTTGVNAWCFDEATAVALARGGILLRDPADGVFVSPTVAELAAARDAQTLAGYLADARELIAVVLGQATAPEA</sequence>
<dbReference type="Proteomes" id="UP000193711">
    <property type="component" value="Unassembled WGS sequence"/>
</dbReference>
<dbReference type="STRING" id="1891671.SAMN06295885_1194"/>
<dbReference type="AlphaFoldDB" id="A0A1X7NF83"/>
<reference evidence="3" key="1">
    <citation type="submission" date="2017-04" db="EMBL/GenBank/DDBJ databases">
        <authorList>
            <person name="Varghese N."/>
            <person name="Submissions S."/>
        </authorList>
    </citation>
    <scope>NUCLEOTIDE SEQUENCE [LARGE SCALE GENOMIC DNA]</scope>
    <source>
        <strain evidence="3">VKM Ac-2121</strain>
    </source>
</reference>
<gene>
    <name evidence="2" type="ORF">SAMN06295885_1194</name>
</gene>
<evidence type="ECO:0000256" key="1">
    <source>
        <dbReference type="SAM" id="MobiDB-lite"/>
    </source>
</evidence>
<protein>
    <submittedName>
        <fullName evidence="2">Uncharacterized protein</fullName>
    </submittedName>
</protein>
<evidence type="ECO:0000313" key="3">
    <source>
        <dbReference type="Proteomes" id="UP000193711"/>
    </source>
</evidence>
<dbReference type="EMBL" id="FXBM01000001">
    <property type="protein sequence ID" value="SMH35994.1"/>
    <property type="molecule type" value="Genomic_DNA"/>
</dbReference>
<organism evidence="2 3">
    <name type="scientific">Rathayibacter oskolensis</name>
    <dbReference type="NCBI Taxonomy" id="1891671"/>
    <lineage>
        <taxon>Bacteria</taxon>
        <taxon>Bacillati</taxon>
        <taxon>Actinomycetota</taxon>
        <taxon>Actinomycetes</taxon>
        <taxon>Micrococcales</taxon>
        <taxon>Microbacteriaceae</taxon>
        <taxon>Rathayibacter</taxon>
    </lineage>
</organism>
<name>A0A1X7NF83_9MICO</name>